<evidence type="ECO:0000256" key="1">
    <source>
        <dbReference type="SAM" id="MobiDB-lite"/>
    </source>
</evidence>
<keyword evidence="4" id="KW-1185">Reference proteome</keyword>
<accession>A0ABM6RLH3</accession>
<name>A0ABM6RLH3_9RHOB</name>
<keyword evidence="3" id="KW-0614">Plasmid</keyword>
<protein>
    <submittedName>
        <fullName evidence="3">Phage portal protein, HK97 family</fullName>
    </submittedName>
</protein>
<feature type="compositionally biased region" description="Basic and acidic residues" evidence="1">
    <location>
        <begin position="417"/>
        <end position="429"/>
    </location>
</feature>
<dbReference type="InterPro" id="IPR006427">
    <property type="entry name" value="Portal_HK97"/>
</dbReference>
<evidence type="ECO:0000313" key="3">
    <source>
        <dbReference type="EMBL" id="AUQ97403.1"/>
    </source>
</evidence>
<dbReference type="Proteomes" id="UP000236536">
    <property type="component" value="Plasmid pP66_i"/>
</dbReference>
<dbReference type="NCBIfam" id="TIGR01537">
    <property type="entry name" value="portal_HK97"/>
    <property type="match status" value="1"/>
</dbReference>
<gene>
    <name evidence="2" type="ORF">PhaeoP66_01050</name>
    <name evidence="3" type="ORF">PhaeoP66_04677</name>
</gene>
<dbReference type="GeneID" id="57288975"/>
<dbReference type="Proteomes" id="UP000236536">
    <property type="component" value="Chromosome"/>
</dbReference>
<dbReference type="EMBL" id="CP010714">
    <property type="protein sequence ID" value="AUQ97403.1"/>
    <property type="molecule type" value="Genomic_DNA"/>
</dbReference>
<evidence type="ECO:0000313" key="2">
    <source>
        <dbReference type="EMBL" id="AUQ93854.1"/>
    </source>
</evidence>
<reference evidence="3 4" key="1">
    <citation type="journal article" date="2017" name="Genome Biol. Evol.">
        <title>Trajectories and Drivers of Genome Evolution in Surface-Associated Marine Phaeobacter.</title>
        <authorList>
            <person name="Freese H.M."/>
            <person name="Sikorski J."/>
            <person name="Bunk B."/>
            <person name="Scheuner C."/>
            <person name="Meier-Kolthoff J.P."/>
            <person name="Sproer C."/>
            <person name="Gram L."/>
            <person name="Overmann J."/>
        </authorList>
    </citation>
    <scope>NUCLEOTIDE SEQUENCE [LARGE SCALE GENOMIC DNA]</scope>
    <source>
        <strain evidence="3 4">P66</strain>
        <plasmid evidence="3 4">pP66_i</plasmid>
    </source>
</reference>
<dbReference type="EMBL" id="CP010705">
    <property type="protein sequence ID" value="AUQ93854.1"/>
    <property type="molecule type" value="Genomic_DNA"/>
</dbReference>
<dbReference type="Pfam" id="PF04860">
    <property type="entry name" value="Phage_portal"/>
    <property type="match status" value="1"/>
</dbReference>
<reference evidence="3 4" key="2">
    <citation type="journal article" date="2017" name="Int. J. Syst. Evol. Microbiol.">
        <title>Adaptation of Surface-Associated Bacteria to the Open Ocean: A Genomically Distinct Subpopulation of Phaeobacter gallaeciensis Colonizes Pacific Mesozooplankton.</title>
        <authorList>
            <person name="Freese H.M."/>
            <person name="Methner A."/>
            <person name="Overmann J."/>
        </authorList>
    </citation>
    <scope>NUCLEOTIDE SEQUENCE [LARGE SCALE GENOMIC DNA]</scope>
    <source>
        <strain evidence="3 4">P66</strain>
        <plasmid evidence="3 4">pP66_i</plasmid>
    </source>
</reference>
<geneLocation type="plasmid" evidence="3 4">
    <name>pP66_i</name>
</geneLocation>
<dbReference type="InterPro" id="IPR006944">
    <property type="entry name" value="Phage/GTA_portal"/>
</dbReference>
<dbReference type="RefSeq" id="WP_102873911.1">
    <property type="nucleotide sequence ID" value="NZ_CP010650.1"/>
</dbReference>
<evidence type="ECO:0000313" key="4">
    <source>
        <dbReference type="Proteomes" id="UP000236536"/>
    </source>
</evidence>
<sequence>MKVFGLEITRGNSANTEMPVRVEPPMVEAIAETSGVARPEPWMTEIGFGGGRGGTGSKRLPNVTARRAEQHGTVFACCNNIAGDLSKVPLKIWERKADGQEVRVRDHPAAYLLNVEASEGVPAKVMRYALVYAWALRGNGFAYGPRDGGGDLEMIEVIDQDGCNPLRAGRARFYDFTDGAGVYRRVPSRSMVHLRYMALDGWTGRSPLQVASETVGLAFAGQESAARSVSGAHSKAFMKLGDHYEDDGARTRNAKRLKDHLTNPNSDGIPVLGPDDDIKSLDLTAADQELLSSRKFDREQLAAIYRMPPSKLQMLEYGVKANGEQQAIDYLTDCLLHWSGLAEQTLALSILTRGERDRGLFLRHDFGALLQPTIKDQIEAVTKAVGGPVYTPNDGRKKLGLPPTEGGDKMNPAPNMTRDDSKDAKGKEK</sequence>
<feature type="region of interest" description="Disordered" evidence="1">
    <location>
        <begin position="386"/>
        <end position="429"/>
    </location>
</feature>
<proteinExistence type="predicted"/>
<organism evidence="3 4">
    <name type="scientific">Phaeobacter inhibens</name>
    <dbReference type="NCBI Taxonomy" id="221822"/>
    <lineage>
        <taxon>Bacteria</taxon>
        <taxon>Pseudomonadati</taxon>
        <taxon>Pseudomonadota</taxon>
        <taxon>Alphaproteobacteria</taxon>
        <taxon>Rhodobacterales</taxon>
        <taxon>Roseobacteraceae</taxon>
        <taxon>Phaeobacter</taxon>
    </lineage>
</organism>